<dbReference type="AlphaFoldDB" id="A0A1L8QQD9"/>
<protein>
    <submittedName>
        <fullName evidence="1">Uncharacterized protein</fullName>
    </submittedName>
</protein>
<accession>A0A1L8QQD9</accession>
<dbReference type="Proteomes" id="UP000182149">
    <property type="component" value="Unassembled WGS sequence"/>
</dbReference>
<evidence type="ECO:0000313" key="2">
    <source>
        <dbReference type="Proteomes" id="UP000182149"/>
    </source>
</evidence>
<reference evidence="1 2" key="1">
    <citation type="submission" date="2014-12" db="EMBL/GenBank/DDBJ databases">
        <title>Draft genome sequences of 29 type strains of Enterococci.</title>
        <authorList>
            <person name="Zhong Z."/>
            <person name="Sun Z."/>
            <person name="Liu W."/>
            <person name="Zhang W."/>
            <person name="Zhang H."/>
        </authorList>
    </citation>
    <scope>NUCLEOTIDE SEQUENCE [LARGE SCALE GENOMIC DNA]</scope>
    <source>
        <strain evidence="1 2">DSM 17690</strain>
    </source>
</reference>
<organism evidence="1 2">
    <name type="scientific">Enterococcus aquimarinus</name>
    <dbReference type="NCBI Taxonomy" id="328396"/>
    <lineage>
        <taxon>Bacteria</taxon>
        <taxon>Bacillati</taxon>
        <taxon>Bacillota</taxon>
        <taxon>Bacilli</taxon>
        <taxon>Lactobacillales</taxon>
        <taxon>Enterococcaceae</taxon>
        <taxon>Enterococcus</taxon>
    </lineage>
</organism>
<evidence type="ECO:0000313" key="1">
    <source>
        <dbReference type="EMBL" id="OJG09738.1"/>
    </source>
</evidence>
<dbReference type="EMBL" id="JXKD01000013">
    <property type="protein sequence ID" value="OJG09738.1"/>
    <property type="molecule type" value="Genomic_DNA"/>
</dbReference>
<proteinExistence type="predicted"/>
<gene>
    <name evidence="1" type="ORF">RU93_GL000553</name>
</gene>
<comment type="caution">
    <text evidence="1">The sequence shown here is derived from an EMBL/GenBank/DDBJ whole genome shotgun (WGS) entry which is preliminary data.</text>
</comment>
<name>A0A1L8QQD9_9ENTE</name>
<sequence length="37" mass="4246">MIQKNKLTDAMTKVMLFLGFYENKKENNQNGIAPDLS</sequence>
<keyword evidence="2" id="KW-1185">Reference proteome</keyword>
<dbReference type="STRING" id="328396.RU93_GL000553"/>